<dbReference type="AlphaFoldDB" id="A0AA36IG09"/>
<keyword evidence="5" id="KW-1185">Reference proteome</keyword>
<feature type="region of interest" description="Disordered" evidence="3">
    <location>
        <begin position="522"/>
        <end position="541"/>
    </location>
</feature>
<comment type="caution">
    <text evidence="4">The sequence shown here is derived from an EMBL/GenBank/DDBJ whole genome shotgun (WGS) entry which is preliminary data.</text>
</comment>
<name>A0AA36IG09_9DINO</name>
<evidence type="ECO:0000313" key="5">
    <source>
        <dbReference type="Proteomes" id="UP001178507"/>
    </source>
</evidence>
<gene>
    <name evidence="4" type="ORF">EVOR1521_LOCUS13095</name>
</gene>
<feature type="repeat" description="PPR" evidence="2">
    <location>
        <begin position="226"/>
        <end position="260"/>
    </location>
</feature>
<dbReference type="InterPro" id="IPR011990">
    <property type="entry name" value="TPR-like_helical_dom_sf"/>
</dbReference>
<dbReference type="InterPro" id="IPR002885">
    <property type="entry name" value="PPR_rpt"/>
</dbReference>
<accession>A0AA36IG09</accession>
<organism evidence="4 5">
    <name type="scientific">Effrenium voratum</name>
    <dbReference type="NCBI Taxonomy" id="2562239"/>
    <lineage>
        <taxon>Eukaryota</taxon>
        <taxon>Sar</taxon>
        <taxon>Alveolata</taxon>
        <taxon>Dinophyceae</taxon>
        <taxon>Suessiales</taxon>
        <taxon>Symbiodiniaceae</taxon>
        <taxon>Effrenium</taxon>
    </lineage>
</organism>
<dbReference type="PANTHER" id="PTHR47447:SF17">
    <property type="entry name" value="OS12G0638900 PROTEIN"/>
    <property type="match status" value="1"/>
</dbReference>
<dbReference type="Gene3D" id="1.25.40.10">
    <property type="entry name" value="Tetratricopeptide repeat domain"/>
    <property type="match status" value="2"/>
</dbReference>
<sequence>MVGKLTRVEGKPSSKRAWNKLEARYSSRALNSRQGLKELQRARDAEVLALFQVLQASRLEGNSFHHNAVMNSLVKATAWQRAQAVFQQMQQVQVEADLPSYNTLSPSGDWKRSLELCDLRFRAGVSCNLIGFVALVSSLSEVWRQAAHLVESLARSAPADVQVGSALLSACERRNAWVAGMAVLGAMGTKDDTPPNRVTCNAATSACGGAGRWQLSLASSFSFRPTEVTCNALLSACEKGGEWQRALRVLRAMPCWRLSTDEISCNAGISACAKAGRWEYSLDVLDTLPGWALQPDEISYTAAISACDQKGKWLSVLRLLHGMDHLWAAPNQICLNAAISAFQSGYQWHLAVEQLFVMSDHKHFPDEQSFGSSISACRSHGQGRWALRLLQWMDQEGLANEICRAEGVESCIVSGLVLDAVKQMELLNPGQLERVLVDPDVWHGSRNASDSGENEGRYAHECESKVMCSMFELYRDDLVDLLYTKVKGKAPPLLDVKKDIRGTVKVENAVEIEAARATRNQVASPEELQKAIQTGMERRHA</sequence>
<dbReference type="PANTHER" id="PTHR47447">
    <property type="entry name" value="OS03G0856100 PROTEIN"/>
    <property type="match status" value="1"/>
</dbReference>
<feature type="repeat" description="PPR" evidence="2">
    <location>
        <begin position="261"/>
        <end position="295"/>
    </location>
</feature>
<evidence type="ECO:0008006" key="6">
    <source>
        <dbReference type="Google" id="ProtNLM"/>
    </source>
</evidence>
<evidence type="ECO:0000256" key="3">
    <source>
        <dbReference type="SAM" id="MobiDB-lite"/>
    </source>
</evidence>
<reference evidence="4" key="1">
    <citation type="submission" date="2023-08" db="EMBL/GenBank/DDBJ databases">
        <authorList>
            <person name="Chen Y."/>
            <person name="Shah S."/>
            <person name="Dougan E. K."/>
            <person name="Thang M."/>
            <person name="Chan C."/>
        </authorList>
    </citation>
    <scope>NUCLEOTIDE SEQUENCE</scope>
</reference>
<dbReference type="Pfam" id="PF01535">
    <property type="entry name" value="PPR"/>
    <property type="match status" value="1"/>
</dbReference>
<proteinExistence type="predicted"/>
<dbReference type="EMBL" id="CAUJNA010001435">
    <property type="protein sequence ID" value="CAJ1386917.1"/>
    <property type="molecule type" value="Genomic_DNA"/>
</dbReference>
<dbReference type="PROSITE" id="PS51375">
    <property type="entry name" value="PPR"/>
    <property type="match status" value="2"/>
</dbReference>
<evidence type="ECO:0000313" key="4">
    <source>
        <dbReference type="EMBL" id="CAJ1386917.1"/>
    </source>
</evidence>
<evidence type="ECO:0000256" key="1">
    <source>
        <dbReference type="ARBA" id="ARBA00022737"/>
    </source>
</evidence>
<dbReference type="InterPro" id="IPR036961">
    <property type="entry name" value="Kinesin_motor_dom_sf"/>
</dbReference>
<keyword evidence="1" id="KW-0677">Repeat</keyword>
<dbReference type="Gene3D" id="3.40.850.10">
    <property type="entry name" value="Kinesin motor domain"/>
    <property type="match status" value="1"/>
</dbReference>
<dbReference type="Proteomes" id="UP001178507">
    <property type="component" value="Unassembled WGS sequence"/>
</dbReference>
<evidence type="ECO:0000256" key="2">
    <source>
        <dbReference type="PROSITE-ProRule" id="PRU00708"/>
    </source>
</evidence>
<dbReference type="NCBIfam" id="TIGR00756">
    <property type="entry name" value="PPR"/>
    <property type="match status" value="1"/>
</dbReference>
<protein>
    <recommendedName>
        <fullName evidence="6">Pentatricopeptide repeat-containing protein, chloroplastic</fullName>
    </recommendedName>
</protein>